<dbReference type="EMBL" id="DS990391">
    <property type="protein sequence ID" value="EFR45802.1"/>
    <property type="molecule type" value="Genomic_DNA"/>
</dbReference>
<gene>
    <name evidence="2" type="ORF">HCCG_00348</name>
</gene>
<sequence>MGRGEAKSPKHSRGSEASKGLRGNSSLGSHSGDFVHFRGTADSMSSSPLKCTKSPTSTTANTRIVDSSIAESYANSMFFVILSL</sequence>
<evidence type="ECO:0000313" key="2">
    <source>
        <dbReference type="EMBL" id="EFR45802.1"/>
    </source>
</evidence>
<proteinExistence type="predicted"/>
<feature type="region of interest" description="Disordered" evidence="1">
    <location>
        <begin position="1"/>
        <end position="60"/>
    </location>
</feature>
<dbReference type="Proteomes" id="UP000005755">
    <property type="component" value="Unassembled WGS sequence"/>
</dbReference>
<accession>A0ABN0B8E6</accession>
<keyword evidence="3" id="KW-1185">Reference proteome</keyword>
<organism evidence="2 3">
    <name type="scientific">Helicobacter cinaedi CCUG 18818 = ATCC BAA-847</name>
    <dbReference type="NCBI Taxonomy" id="537971"/>
    <lineage>
        <taxon>Bacteria</taxon>
        <taxon>Pseudomonadati</taxon>
        <taxon>Campylobacterota</taxon>
        <taxon>Epsilonproteobacteria</taxon>
        <taxon>Campylobacterales</taxon>
        <taxon>Helicobacteraceae</taxon>
        <taxon>Helicobacter</taxon>
    </lineage>
</organism>
<feature type="compositionally biased region" description="Basic and acidic residues" evidence="1">
    <location>
        <begin position="1"/>
        <end position="16"/>
    </location>
</feature>
<name>A0ABN0B8E6_9HELI</name>
<evidence type="ECO:0000256" key="1">
    <source>
        <dbReference type="SAM" id="MobiDB-lite"/>
    </source>
</evidence>
<protein>
    <submittedName>
        <fullName evidence="2">Uncharacterized protein</fullName>
    </submittedName>
</protein>
<evidence type="ECO:0000313" key="3">
    <source>
        <dbReference type="Proteomes" id="UP000005755"/>
    </source>
</evidence>
<reference evidence="3" key="1">
    <citation type="journal article" date="2014" name="Genome Announc.">
        <title>Draft genome sequences of six enterohepatic helicobacter species isolated from humans and one from rhesus macaques.</title>
        <authorList>
            <person name="Shen Z."/>
            <person name="Sheh A."/>
            <person name="Young S.K."/>
            <person name="Abouelliel A."/>
            <person name="Ward D.V."/>
            <person name="Earl A.M."/>
            <person name="Fox J.G."/>
        </authorList>
    </citation>
    <scope>NUCLEOTIDE SEQUENCE [LARGE SCALE GENOMIC DNA]</scope>
    <source>
        <strain evidence="3">CCUG 18818</strain>
    </source>
</reference>
<feature type="compositionally biased region" description="Polar residues" evidence="1">
    <location>
        <begin position="42"/>
        <end position="60"/>
    </location>
</feature>